<feature type="repeat" description="PPR" evidence="3">
    <location>
        <begin position="291"/>
        <end position="325"/>
    </location>
</feature>
<dbReference type="Pfam" id="PF20430">
    <property type="entry name" value="Eplus_motif"/>
    <property type="match status" value="1"/>
</dbReference>
<dbReference type="GO" id="GO:0003729">
    <property type="term" value="F:mRNA binding"/>
    <property type="evidence" value="ECO:0007669"/>
    <property type="project" value="UniProtKB-ARBA"/>
</dbReference>
<dbReference type="PANTHER" id="PTHR47926:SF537">
    <property type="entry name" value="PENTACOTRIPEPTIDE-REPEAT REGION OF PRORP DOMAIN-CONTAINING PROTEIN"/>
    <property type="match status" value="1"/>
</dbReference>
<feature type="repeat" description="PPR" evidence="3">
    <location>
        <begin position="91"/>
        <end position="121"/>
    </location>
</feature>
<dbReference type="AlphaFoldDB" id="A0A067JYN2"/>
<dbReference type="EMBL" id="KK914794">
    <property type="protein sequence ID" value="KDP27903.1"/>
    <property type="molecule type" value="Genomic_DNA"/>
</dbReference>
<dbReference type="GO" id="GO:0009451">
    <property type="term" value="P:RNA modification"/>
    <property type="evidence" value="ECO:0007669"/>
    <property type="project" value="InterPro"/>
</dbReference>
<evidence type="ECO:0000313" key="4">
    <source>
        <dbReference type="EMBL" id="KDP27903.1"/>
    </source>
</evidence>
<dbReference type="FunFam" id="1.25.40.10:FF:000393">
    <property type="entry name" value="Pentatricopeptide repeat-containing protein At1g20230"/>
    <property type="match status" value="1"/>
</dbReference>
<dbReference type="Pfam" id="PF13041">
    <property type="entry name" value="PPR_2"/>
    <property type="match status" value="4"/>
</dbReference>
<organism evidence="4 5">
    <name type="scientific">Jatropha curcas</name>
    <name type="common">Barbados nut</name>
    <dbReference type="NCBI Taxonomy" id="180498"/>
    <lineage>
        <taxon>Eukaryota</taxon>
        <taxon>Viridiplantae</taxon>
        <taxon>Streptophyta</taxon>
        <taxon>Embryophyta</taxon>
        <taxon>Tracheophyta</taxon>
        <taxon>Spermatophyta</taxon>
        <taxon>Magnoliopsida</taxon>
        <taxon>eudicotyledons</taxon>
        <taxon>Gunneridae</taxon>
        <taxon>Pentapetalae</taxon>
        <taxon>rosids</taxon>
        <taxon>fabids</taxon>
        <taxon>Malpighiales</taxon>
        <taxon>Euphorbiaceae</taxon>
        <taxon>Crotonoideae</taxon>
        <taxon>Jatropheae</taxon>
        <taxon>Jatropha</taxon>
    </lineage>
</organism>
<dbReference type="InterPro" id="IPR046960">
    <property type="entry name" value="PPR_At4g14850-like_plant"/>
</dbReference>
<dbReference type="PANTHER" id="PTHR47926">
    <property type="entry name" value="PENTATRICOPEPTIDE REPEAT-CONTAINING PROTEIN"/>
    <property type="match status" value="1"/>
</dbReference>
<name>A0A067JYN2_JATCU</name>
<protein>
    <submittedName>
        <fullName evidence="4">Uncharacterized protein</fullName>
    </submittedName>
</protein>
<dbReference type="NCBIfam" id="TIGR00756">
    <property type="entry name" value="PPR"/>
    <property type="match status" value="5"/>
</dbReference>
<dbReference type="InterPro" id="IPR046849">
    <property type="entry name" value="E2_motif"/>
</dbReference>
<feature type="repeat" description="PPR" evidence="3">
    <location>
        <begin position="256"/>
        <end position="290"/>
    </location>
</feature>
<dbReference type="Pfam" id="PF01535">
    <property type="entry name" value="PPR"/>
    <property type="match status" value="2"/>
</dbReference>
<dbReference type="Gene3D" id="1.25.40.10">
    <property type="entry name" value="Tetratricopeptide repeat domain"/>
    <property type="match status" value="4"/>
</dbReference>
<reference evidence="4 5" key="1">
    <citation type="journal article" date="2014" name="PLoS ONE">
        <title>Global Analysis of Gene Expression Profiles in Physic Nut (Jatropha curcas L.) Seedlings Exposed to Salt Stress.</title>
        <authorList>
            <person name="Zhang L."/>
            <person name="Zhang C."/>
            <person name="Wu P."/>
            <person name="Chen Y."/>
            <person name="Li M."/>
            <person name="Jiang H."/>
            <person name="Wu G."/>
        </authorList>
    </citation>
    <scope>NUCLEOTIDE SEQUENCE [LARGE SCALE GENOMIC DNA]</scope>
    <source>
        <strain evidence="5">cv. GZQX0401</strain>
        <tissue evidence="4">Young leaves</tissue>
    </source>
</reference>
<dbReference type="FunFam" id="1.25.40.10:FF:000690">
    <property type="entry name" value="Pentatricopeptide repeat-containing protein"/>
    <property type="match status" value="1"/>
</dbReference>
<dbReference type="KEGG" id="jcu:105643529"/>
<dbReference type="Proteomes" id="UP000027138">
    <property type="component" value="Unassembled WGS sequence"/>
</dbReference>
<dbReference type="Pfam" id="PF20431">
    <property type="entry name" value="E_motif"/>
    <property type="match status" value="1"/>
</dbReference>
<keyword evidence="5" id="KW-1185">Reference proteome</keyword>
<accession>A0A067JYN2</accession>
<evidence type="ECO:0000313" key="5">
    <source>
        <dbReference type="Proteomes" id="UP000027138"/>
    </source>
</evidence>
<comment type="similarity">
    <text evidence="1">Belongs to the PPR family. PCMP-H subfamily.</text>
</comment>
<dbReference type="PROSITE" id="PS51375">
    <property type="entry name" value="PPR"/>
    <property type="match status" value="5"/>
</dbReference>
<dbReference type="InterPro" id="IPR011990">
    <property type="entry name" value="TPR-like_helical_dom_sf"/>
</dbReference>
<feature type="repeat" description="PPR" evidence="3">
    <location>
        <begin position="194"/>
        <end position="228"/>
    </location>
</feature>
<dbReference type="InterPro" id="IPR046848">
    <property type="entry name" value="E_motif"/>
</dbReference>
<dbReference type="InterPro" id="IPR002885">
    <property type="entry name" value="PPR_rpt"/>
</dbReference>
<dbReference type="OrthoDB" id="330671at2759"/>
<feature type="repeat" description="PPR" evidence="3">
    <location>
        <begin position="357"/>
        <end position="391"/>
    </location>
</feature>
<gene>
    <name evidence="4" type="ORF">JCGZ_18983</name>
</gene>
<evidence type="ECO:0000256" key="1">
    <source>
        <dbReference type="ARBA" id="ARBA00006643"/>
    </source>
</evidence>
<evidence type="ECO:0000256" key="2">
    <source>
        <dbReference type="ARBA" id="ARBA00022737"/>
    </source>
</evidence>
<evidence type="ECO:0000256" key="3">
    <source>
        <dbReference type="PROSITE-ProRule" id="PRU00708"/>
    </source>
</evidence>
<keyword evidence="2" id="KW-0677">Repeat</keyword>
<sequence length="576" mass="64934">MSVSSAPFLFSIPDKFTPNSQSRKPDPAVSLLQLCKNVEELKQAHTVLVKTSLIGEKHAFGRLLLSFASFGNPDTLDYAQKLFDSINIPRNSFMYNTMIRGYLNCGNPREAFVVYSKMVHECSLYPDDFTFTFVFSACSKFNAVFEGKQAHAQMIKCPVKFGSHSWNSLMDYYVKIGEQGFLIQRLFNKIESPDIVSWNCLIDGYVKSGELGDARRVFDEMPERDVVSWTTMLVGYVNAGFLSEASYLFNEMPERNLVSWTALINGYLQMGCYSKAFELFKEMQIAKVGMDKITITTLLSACARLGALDQGRWLHTYLNKRGIEVDALLSTALIDMYSKCGQIDLAREAFREALDKKVFVWNSMLGGLAMNSFGEEAIELFYKMIECGVEPNEITYVNILAACHHSGLVDVGLHLFNRLVKDKKLQPAMEHYGCLVDLLGRAGLLHDAFRVVETMPVVADGTIWRALLGSCKLHGNVKLGEQVGRILIKMEPLNHVNYVLLSNINAMVNRWEIVRELREDMKMKGLTKMPGCSSIELHGVVHEFAARDISHPRSRDIYELLDIMANHVAQDVHGLS</sequence>
<proteinExistence type="inferred from homology"/>